<accession>A0AAN9Q6S3</accession>
<organism evidence="1 2">
    <name type="scientific">Canavalia gladiata</name>
    <name type="common">Sword bean</name>
    <name type="synonym">Dolichos gladiatus</name>
    <dbReference type="NCBI Taxonomy" id="3824"/>
    <lineage>
        <taxon>Eukaryota</taxon>
        <taxon>Viridiplantae</taxon>
        <taxon>Streptophyta</taxon>
        <taxon>Embryophyta</taxon>
        <taxon>Tracheophyta</taxon>
        <taxon>Spermatophyta</taxon>
        <taxon>Magnoliopsida</taxon>
        <taxon>eudicotyledons</taxon>
        <taxon>Gunneridae</taxon>
        <taxon>Pentapetalae</taxon>
        <taxon>rosids</taxon>
        <taxon>fabids</taxon>
        <taxon>Fabales</taxon>
        <taxon>Fabaceae</taxon>
        <taxon>Papilionoideae</taxon>
        <taxon>50 kb inversion clade</taxon>
        <taxon>NPAAA clade</taxon>
        <taxon>indigoferoid/millettioid clade</taxon>
        <taxon>Phaseoleae</taxon>
        <taxon>Canavalia</taxon>
    </lineage>
</organism>
<evidence type="ECO:0000313" key="1">
    <source>
        <dbReference type="EMBL" id="KAK7324216.1"/>
    </source>
</evidence>
<evidence type="ECO:0000313" key="2">
    <source>
        <dbReference type="Proteomes" id="UP001367508"/>
    </source>
</evidence>
<dbReference type="AlphaFoldDB" id="A0AAN9Q6S3"/>
<dbReference type="Proteomes" id="UP001367508">
    <property type="component" value="Unassembled WGS sequence"/>
</dbReference>
<sequence>MERRLACRKKSGSLSHNFVKVPSKGIPLTLPLPGLEGLGSIFVKYSTFILLHTRTQKDEDPVSVLQTTLITKTYIMARRCSGNACKSYVLAILKAGEGHAKSVRILAYLDSRSIIDGCVDLLGELTDSITGFNKLRMH</sequence>
<protein>
    <submittedName>
        <fullName evidence="1">Uncharacterized protein</fullName>
    </submittedName>
</protein>
<gene>
    <name evidence="1" type="ORF">VNO77_27744</name>
</gene>
<keyword evidence="2" id="KW-1185">Reference proteome</keyword>
<proteinExistence type="predicted"/>
<name>A0AAN9Q6S3_CANGL</name>
<comment type="caution">
    <text evidence="1">The sequence shown here is derived from an EMBL/GenBank/DDBJ whole genome shotgun (WGS) entry which is preliminary data.</text>
</comment>
<reference evidence="1 2" key="1">
    <citation type="submission" date="2024-01" db="EMBL/GenBank/DDBJ databases">
        <title>The genomes of 5 underutilized Papilionoideae crops provide insights into root nodulation and disease resistanc.</title>
        <authorList>
            <person name="Jiang F."/>
        </authorList>
    </citation>
    <scope>NUCLEOTIDE SEQUENCE [LARGE SCALE GENOMIC DNA]</scope>
    <source>
        <strain evidence="1">LVBAO_FW01</strain>
        <tissue evidence="1">Leaves</tissue>
    </source>
</reference>
<dbReference type="EMBL" id="JAYMYQ010000006">
    <property type="protein sequence ID" value="KAK7324216.1"/>
    <property type="molecule type" value="Genomic_DNA"/>
</dbReference>